<evidence type="ECO:0000259" key="3">
    <source>
        <dbReference type="PROSITE" id="PS50911"/>
    </source>
</evidence>
<feature type="signal peptide" evidence="2">
    <location>
        <begin position="1"/>
        <end position="24"/>
    </location>
</feature>
<feature type="domain" description="Peptidase C51" evidence="3">
    <location>
        <begin position="128"/>
        <end position="257"/>
    </location>
</feature>
<sequence length="257" mass="26677">MKKTVVSIATVTALTGIASTNISANEYVPAEVQQNHDYTYNYETNGDSYSYYWYYGDTDGSQYANQYSSNSNETASAQNTYTAEAAPAVNEAPAVQESSAPAVSQSSSDVQAPAVSQSQSTTDVQAPAVVETPAASSSSSFTGGTNFYPGGECTWYAFERRAELGKAVSGSWGNASNWAGQASAQGLTVNNSPSVGAIIQTPANTNGAYGMGHVGVVESVNGDGSITISEMNWSGGLGGKTFRTLSASQAASHNFIH</sequence>
<dbReference type="Pfam" id="PF05257">
    <property type="entry name" value="CHAP"/>
    <property type="match status" value="1"/>
</dbReference>
<dbReference type="AlphaFoldDB" id="A0A285UVT2"/>
<evidence type="ECO:0000313" key="4">
    <source>
        <dbReference type="EMBL" id="SOC44361.1"/>
    </source>
</evidence>
<keyword evidence="5" id="KW-1185">Reference proteome</keyword>
<evidence type="ECO:0000313" key="5">
    <source>
        <dbReference type="Proteomes" id="UP000219412"/>
    </source>
</evidence>
<accession>A0A285UVT2</accession>
<dbReference type="SUPFAM" id="SSF54001">
    <property type="entry name" value="Cysteine proteinases"/>
    <property type="match status" value="1"/>
</dbReference>
<dbReference type="RefSeq" id="WP_097042253.1">
    <property type="nucleotide sequence ID" value="NZ_OBQF01000006.1"/>
</dbReference>
<dbReference type="Proteomes" id="UP000219412">
    <property type="component" value="Unassembled WGS sequence"/>
</dbReference>
<reference evidence="5" key="1">
    <citation type="submission" date="2017-08" db="EMBL/GenBank/DDBJ databases">
        <authorList>
            <person name="Varghese N."/>
            <person name="Submissions S."/>
        </authorList>
    </citation>
    <scope>NUCLEOTIDE SEQUENCE [LARGE SCALE GENOMIC DNA]</scope>
    <source>
        <strain evidence="5">DSM 23173</strain>
    </source>
</reference>
<feature type="chain" id="PRO_5012222356" evidence="2">
    <location>
        <begin position="25"/>
        <end position="257"/>
    </location>
</feature>
<evidence type="ECO:0000256" key="1">
    <source>
        <dbReference type="SAM" id="MobiDB-lite"/>
    </source>
</evidence>
<feature type="compositionally biased region" description="Low complexity" evidence="1">
    <location>
        <begin position="88"/>
        <end position="120"/>
    </location>
</feature>
<keyword evidence="2" id="KW-0732">Signal</keyword>
<proteinExistence type="predicted"/>
<dbReference type="OrthoDB" id="9813368at2"/>
<evidence type="ECO:0000256" key="2">
    <source>
        <dbReference type="SAM" id="SignalP"/>
    </source>
</evidence>
<dbReference type="InterPro" id="IPR038765">
    <property type="entry name" value="Papain-like_cys_pep_sf"/>
</dbReference>
<dbReference type="InterPro" id="IPR007921">
    <property type="entry name" value="CHAP_dom"/>
</dbReference>
<protein>
    <submittedName>
        <fullName evidence="4">Surface antigen</fullName>
    </submittedName>
</protein>
<name>A0A285UVT2_9STAP</name>
<dbReference type="PROSITE" id="PS50911">
    <property type="entry name" value="CHAP"/>
    <property type="match status" value="1"/>
</dbReference>
<feature type="region of interest" description="Disordered" evidence="1">
    <location>
        <begin position="88"/>
        <end position="141"/>
    </location>
</feature>
<organism evidence="4 5">
    <name type="scientific">Salinicoccus kekensis</name>
    <dbReference type="NCBI Taxonomy" id="714307"/>
    <lineage>
        <taxon>Bacteria</taxon>
        <taxon>Bacillati</taxon>
        <taxon>Bacillota</taxon>
        <taxon>Bacilli</taxon>
        <taxon>Bacillales</taxon>
        <taxon>Staphylococcaceae</taxon>
        <taxon>Salinicoccus</taxon>
    </lineage>
</organism>
<dbReference type="EMBL" id="OBQF01000006">
    <property type="protein sequence ID" value="SOC44361.1"/>
    <property type="molecule type" value="Genomic_DNA"/>
</dbReference>
<gene>
    <name evidence="4" type="ORF">SAMN05878391_2307</name>
</gene>
<dbReference type="Gene3D" id="3.90.1720.10">
    <property type="entry name" value="endopeptidase domain like (from Nostoc punctiforme)"/>
    <property type="match status" value="1"/>
</dbReference>